<protein>
    <submittedName>
        <fullName evidence="2">MFS-type transporter involved in bile tolerance (Atg22 family)</fullName>
    </submittedName>
</protein>
<dbReference type="Proteomes" id="UP001516061">
    <property type="component" value="Unassembled WGS sequence"/>
</dbReference>
<feature type="transmembrane region" description="Helical" evidence="1">
    <location>
        <begin position="20"/>
        <end position="39"/>
    </location>
</feature>
<feature type="transmembrane region" description="Helical" evidence="1">
    <location>
        <begin position="107"/>
        <end position="125"/>
    </location>
</feature>
<dbReference type="InterPro" id="IPR036259">
    <property type="entry name" value="MFS_trans_sf"/>
</dbReference>
<evidence type="ECO:0000256" key="1">
    <source>
        <dbReference type="SAM" id="Phobius"/>
    </source>
</evidence>
<evidence type="ECO:0000313" key="2">
    <source>
        <dbReference type="EMBL" id="NRT56521.1"/>
    </source>
</evidence>
<accession>A0ABX2G2J0</accession>
<dbReference type="Gene3D" id="1.20.1250.20">
    <property type="entry name" value="MFS general substrate transporter like domains"/>
    <property type="match status" value="1"/>
</dbReference>
<proteinExistence type="predicted"/>
<evidence type="ECO:0000313" key="3">
    <source>
        <dbReference type="Proteomes" id="UP001516061"/>
    </source>
</evidence>
<sequence>MSTAPTDRMSPAADAARLRVLVAGLCSLMLTMGVARFAYTPLMPLMQREAGLGVAEAGGLAAVNYAGYLSGAVLFGATFIGLVSLVLTMAGRFHPNRPARMMGRMTLTYGVAQIIGPAVTGWLAARSGGSYTGGLLGAAVVMAVGLALLVVLRQRGRQPRLPPSR</sequence>
<reference evidence="2 3" key="1">
    <citation type="submission" date="2020-05" db="EMBL/GenBank/DDBJ databases">
        <title>Genomic Encyclopedia of Type Strains, Phase IV (KMG-V): Genome sequencing to study the core and pangenomes of soil and plant-associated prokaryotes.</title>
        <authorList>
            <person name="Whitman W."/>
        </authorList>
    </citation>
    <scope>NUCLEOTIDE SEQUENCE [LARGE SCALE GENOMIC DNA]</scope>
    <source>
        <strain evidence="2 3">C29</strain>
    </source>
</reference>
<dbReference type="InterPro" id="IPR010645">
    <property type="entry name" value="MFS_4"/>
</dbReference>
<keyword evidence="1" id="KW-0472">Membrane</keyword>
<feature type="transmembrane region" description="Helical" evidence="1">
    <location>
        <begin position="65"/>
        <end position="87"/>
    </location>
</feature>
<keyword evidence="1" id="KW-1133">Transmembrane helix</keyword>
<gene>
    <name evidence="2" type="ORF">HNQ01_002264</name>
</gene>
<dbReference type="SUPFAM" id="SSF103473">
    <property type="entry name" value="MFS general substrate transporter"/>
    <property type="match status" value="1"/>
</dbReference>
<dbReference type="PANTHER" id="PTHR23537">
    <property type="match status" value="1"/>
</dbReference>
<dbReference type="EMBL" id="JABSNM010000009">
    <property type="protein sequence ID" value="NRT56521.1"/>
    <property type="molecule type" value="Genomic_DNA"/>
</dbReference>
<dbReference type="PANTHER" id="PTHR23537:SF1">
    <property type="entry name" value="SUGAR TRANSPORTER"/>
    <property type="match status" value="1"/>
</dbReference>
<keyword evidence="1" id="KW-0812">Transmembrane</keyword>
<feature type="transmembrane region" description="Helical" evidence="1">
    <location>
        <begin position="131"/>
        <end position="152"/>
    </location>
</feature>
<keyword evidence="3" id="KW-1185">Reference proteome</keyword>
<dbReference type="RefSeq" id="WP_173805543.1">
    <property type="nucleotide sequence ID" value="NZ_JABSNM010000009.1"/>
</dbReference>
<organism evidence="2 3">
    <name type="scientific">Sphaerotilus uruguayifluvii</name>
    <dbReference type="NCBI Taxonomy" id="2735897"/>
    <lineage>
        <taxon>Bacteria</taxon>
        <taxon>Pseudomonadati</taxon>
        <taxon>Pseudomonadota</taxon>
        <taxon>Betaproteobacteria</taxon>
        <taxon>Burkholderiales</taxon>
        <taxon>Sphaerotilaceae</taxon>
        <taxon>Sphaerotilus</taxon>
    </lineage>
</organism>
<dbReference type="Pfam" id="PF06779">
    <property type="entry name" value="MFS_4"/>
    <property type="match status" value="1"/>
</dbReference>
<comment type="caution">
    <text evidence="2">The sequence shown here is derived from an EMBL/GenBank/DDBJ whole genome shotgun (WGS) entry which is preliminary data.</text>
</comment>
<name>A0ABX2G2J0_9BURK</name>